<dbReference type="InterPro" id="IPR007750">
    <property type="entry name" value="DUF674"/>
</dbReference>
<name>A0A7J7GFM2_CAMSI</name>
<accession>A0A7J7GFM2</accession>
<dbReference type="Proteomes" id="UP000593564">
    <property type="component" value="Unassembled WGS sequence"/>
</dbReference>
<dbReference type="Pfam" id="PF05056">
    <property type="entry name" value="DUF674"/>
    <property type="match status" value="2"/>
</dbReference>
<evidence type="ECO:0008006" key="4">
    <source>
        <dbReference type="Google" id="ProtNLM"/>
    </source>
</evidence>
<evidence type="ECO:0000313" key="2">
    <source>
        <dbReference type="EMBL" id="KAF5939573.1"/>
    </source>
</evidence>
<dbReference type="AlphaFoldDB" id="A0A7J7GFM2"/>
<reference evidence="2 3" key="2">
    <citation type="submission" date="2020-07" db="EMBL/GenBank/DDBJ databases">
        <title>Genome assembly of wild tea tree DASZ reveals pedigree and selection history of tea varieties.</title>
        <authorList>
            <person name="Zhang W."/>
        </authorList>
    </citation>
    <scope>NUCLEOTIDE SEQUENCE [LARGE SCALE GENOMIC DNA]</scope>
    <source>
        <strain evidence="3">cv. G240</strain>
        <tissue evidence="2">Leaf</tissue>
    </source>
</reference>
<dbReference type="PANTHER" id="PTHR33103">
    <property type="entry name" value="OS01G0153900 PROTEIN"/>
    <property type="match status" value="1"/>
</dbReference>
<gene>
    <name evidence="2" type="ORF">HYC85_023832</name>
</gene>
<feature type="region of interest" description="Disordered" evidence="1">
    <location>
        <begin position="1"/>
        <end position="81"/>
    </location>
</feature>
<keyword evidence="3" id="KW-1185">Reference proteome</keyword>
<dbReference type="EMBL" id="JACBKZ010000011">
    <property type="protein sequence ID" value="KAF5939573.1"/>
    <property type="molecule type" value="Genomic_DNA"/>
</dbReference>
<sequence>MIKGLSHIGMATGRGGAGPRIALFVPDPRQYEIPHPRPRSPAGNPSLPPPRPRRGSGFPDPKKPSTIGVWTSGGGGGGVDDYPGPMGHNFRGKPYLSGRGGITLKILVDKTRNRVIFAESDFEFIDSLLSFLTLPLGKVVRLLSSESAAIGSVTRIYGSVSSLESRNLRNDQYKDLLLDPKNASESECNRLKLHACSLGRGIWHMREEDGGVFLKGGAARFMITDDLQVIPGSTAACISLFRKLGIKDGNEVEERTVEIGAKEVLLLLKFALLSKSPLTAVILPNQGSSIKDTVKFQQKKRAQSDKKSRAANSNNMNLKLLVSKSKKTILYAEAGVDVVEFLFSFLTFPIGSVIKLLSKNSGFGCMDNLYKSAEVLSAGSYIKSEECKKIVCPKLVLFSKFEKQLLQIEEAFYPQYKFNFDSGSWSETDAKAESKSSPAEPLEEGGRFPVVMAPTGEINAGKGYMNGPATFMITDNLYVTPLSPIMSVALLNQLNVPINDVVERVVTMGIDEVRFMVLNEILNLSKFFNLIIEMPI</sequence>
<evidence type="ECO:0000256" key="1">
    <source>
        <dbReference type="SAM" id="MobiDB-lite"/>
    </source>
</evidence>
<protein>
    <recommendedName>
        <fullName evidence="4">DUF674 domain-containing protein</fullName>
    </recommendedName>
</protein>
<dbReference type="PANTHER" id="PTHR33103:SF75">
    <property type="entry name" value="DUF674 FAMILY PROTEIN"/>
    <property type="match status" value="1"/>
</dbReference>
<comment type="caution">
    <text evidence="2">The sequence shown here is derived from an EMBL/GenBank/DDBJ whole genome shotgun (WGS) entry which is preliminary data.</text>
</comment>
<proteinExistence type="predicted"/>
<organism evidence="2 3">
    <name type="scientific">Camellia sinensis</name>
    <name type="common">Tea plant</name>
    <name type="synonym">Thea sinensis</name>
    <dbReference type="NCBI Taxonomy" id="4442"/>
    <lineage>
        <taxon>Eukaryota</taxon>
        <taxon>Viridiplantae</taxon>
        <taxon>Streptophyta</taxon>
        <taxon>Embryophyta</taxon>
        <taxon>Tracheophyta</taxon>
        <taxon>Spermatophyta</taxon>
        <taxon>Magnoliopsida</taxon>
        <taxon>eudicotyledons</taxon>
        <taxon>Gunneridae</taxon>
        <taxon>Pentapetalae</taxon>
        <taxon>asterids</taxon>
        <taxon>Ericales</taxon>
        <taxon>Theaceae</taxon>
        <taxon>Camellia</taxon>
    </lineage>
</organism>
<reference evidence="3" key="1">
    <citation type="journal article" date="2020" name="Nat. Commun.">
        <title>Genome assembly of wild tea tree DASZ reveals pedigree and selection history of tea varieties.</title>
        <authorList>
            <person name="Zhang W."/>
            <person name="Zhang Y."/>
            <person name="Qiu H."/>
            <person name="Guo Y."/>
            <person name="Wan H."/>
            <person name="Zhang X."/>
            <person name="Scossa F."/>
            <person name="Alseekh S."/>
            <person name="Zhang Q."/>
            <person name="Wang P."/>
            <person name="Xu L."/>
            <person name="Schmidt M.H."/>
            <person name="Jia X."/>
            <person name="Li D."/>
            <person name="Zhu A."/>
            <person name="Guo F."/>
            <person name="Chen W."/>
            <person name="Ni D."/>
            <person name="Usadel B."/>
            <person name="Fernie A.R."/>
            <person name="Wen W."/>
        </authorList>
    </citation>
    <scope>NUCLEOTIDE SEQUENCE [LARGE SCALE GENOMIC DNA]</scope>
    <source>
        <strain evidence="3">cv. G240</strain>
    </source>
</reference>
<evidence type="ECO:0000313" key="3">
    <source>
        <dbReference type="Proteomes" id="UP000593564"/>
    </source>
</evidence>